<dbReference type="FunFam" id="1.20.58.340:FF:000014">
    <property type="entry name" value="CorA family metal ion transporter"/>
    <property type="match status" value="1"/>
</dbReference>
<accession>E5AFN1</accession>
<comment type="subcellular location">
    <subcellularLocation>
        <location evidence="1">Membrane</location>
        <topology evidence="1">Multi-pass membrane protein</topology>
    </subcellularLocation>
</comment>
<evidence type="ECO:0000256" key="4">
    <source>
        <dbReference type="ARBA" id="ARBA00022989"/>
    </source>
</evidence>
<dbReference type="OrthoDB" id="29879at2759"/>
<dbReference type="SUPFAM" id="SSF143865">
    <property type="entry name" value="CorA soluble domain-like"/>
    <property type="match status" value="1"/>
</dbReference>
<feature type="compositionally biased region" description="Basic residues" evidence="6">
    <location>
        <begin position="214"/>
        <end position="229"/>
    </location>
</feature>
<dbReference type="Gene3D" id="3.30.460.20">
    <property type="entry name" value="CorA soluble domain-like"/>
    <property type="match status" value="1"/>
</dbReference>
<dbReference type="OMA" id="NEQWDIA"/>
<gene>
    <name evidence="8" type="ORF">LEMA_P008070.1</name>
</gene>
<evidence type="ECO:0000256" key="6">
    <source>
        <dbReference type="SAM" id="MobiDB-lite"/>
    </source>
</evidence>
<dbReference type="CDD" id="cd12829">
    <property type="entry name" value="Alr1p-like"/>
    <property type="match status" value="1"/>
</dbReference>
<dbReference type="PANTHER" id="PTHR21535:SF51">
    <property type="entry name" value="MANGANESE RESISTANCE PROTEIN MNR2"/>
    <property type="match status" value="1"/>
</dbReference>
<dbReference type="InParanoid" id="E5AFN1"/>
<dbReference type="HOGENOM" id="CLU_007127_10_0_1"/>
<proteinExistence type="inferred from homology"/>
<evidence type="ECO:0000313" key="9">
    <source>
        <dbReference type="Proteomes" id="UP000002668"/>
    </source>
</evidence>
<dbReference type="InterPro" id="IPR002523">
    <property type="entry name" value="MgTranspt_CorA/ZnTranspt_ZntB"/>
</dbReference>
<organism evidence="8 9">
    <name type="scientific">Leptosphaeria maculans (strain JN3 / isolate v23.1.3 / race Av1-4-5-6-7-8)</name>
    <name type="common">Blackleg fungus</name>
    <name type="synonym">Phoma lingam</name>
    <dbReference type="NCBI Taxonomy" id="985895"/>
    <lineage>
        <taxon>Eukaryota</taxon>
        <taxon>Fungi</taxon>
        <taxon>Dikarya</taxon>
        <taxon>Ascomycota</taxon>
        <taxon>Pezizomycotina</taxon>
        <taxon>Dothideomycetes</taxon>
        <taxon>Pleosporomycetidae</taxon>
        <taxon>Pleosporales</taxon>
        <taxon>Pleosporineae</taxon>
        <taxon>Leptosphaeriaceae</taxon>
        <taxon>Plenodomus</taxon>
        <taxon>Plenodomus lingam/Leptosphaeria maculans species complex</taxon>
    </lineage>
</organism>
<dbReference type="InterPro" id="IPR044089">
    <property type="entry name" value="Alr1-like"/>
</dbReference>
<evidence type="ECO:0000256" key="3">
    <source>
        <dbReference type="ARBA" id="ARBA00022692"/>
    </source>
</evidence>
<dbReference type="Proteomes" id="UP000002668">
    <property type="component" value="Genome"/>
</dbReference>
<evidence type="ECO:0000256" key="5">
    <source>
        <dbReference type="ARBA" id="ARBA00023136"/>
    </source>
</evidence>
<keyword evidence="5 7" id="KW-0472">Membrane</keyword>
<dbReference type="InterPro" id="IPR045861">
    <property type="entry name" value="CorA_cytoplasmic_dom"/>
</dbReference>
<keyword evidence="9" id="KW-1185">Reference proteome</keyword>
<dbReference type="FunFam" id="3.30.460.20:FF:000020">
    <property type="entry name" value="Chromosome 1, whole genome shotgun sequence"/>
    <property type="match status" value="1"/>
</dbReference>
<dbReference type="AlphaFoldDB" id="E5AFN1"/>
<dbReference type="GO" id="GO:0000329">
    <property type="term" value="C:fungal-type vacuole membrane"/>
    <property type="evidence" value="ECO:0007669"/>
    <property type="project" value="TreeGrafter"/>
</dbReference>
<feature type="region of interest" description="Disordered" evidence="6">
    <location>
        <begin position="160"/>
        <end position="377"/>
    </location>
</feature>
<feature type="compositionally biased region" description="Polar residues" evidence="6">
    <location>
        <begin position="230"/>
        <end position="242"/>
    </location>
</feature>
<feature type="compositionally biased region" description="Polar residues" evidence="6">
    <location>
        <begin position="613"/>
        <end position="630"/>
    </location>
</feature>
<comment type="similarity">
    <text evidence="2">Belongs to the CorA metal ion transporter (MIT) (TC 1.A.35) family.</text>
</comment>
<keyword evidence="3 7" id="KW-0812">Transmembrane</keyword>
<evidence type="ECO:0008006" key="10">
    <source>
        <dbReference type="Google" id="ProtNLM"/>
    </source>
</evidence>
<evidence type="ECO:0000313" key="8">
    <source>
        <dbReference type="EMBL" id="CBY02020.1"/>
    </source>
</evidence>
<reference evidence="9" key="1">
    <citation type="journal article" date="2011" name="Nat. Commun.">
        <title>Effector diversification within compartments of the Leptosphaeria maculans genome affected by Repeat-Induced Point mutations.</title>
        <authorList>
            <person name="Rouxel T."/>
            <person name="Grandaubert J."/>
            <person name="Hane J.K."/>
            <person name="Hoede C."/>
            <person name="van de Wouw A.P."/>
            <person name="Couloux A."/>
            <person name="Dominguez V."/>
            <person name="Anthouard V."/>
            <person name="Bally P."/>
            <person name="Bourras S."/>
            <person name="Cozijnsen A.J."/>
            <person name="Ciuffetti L.M."/>
            <person name="Degrave A."/>
            <person name="Dilmaghani A."/>
            <person name="Duret L."/>
            <person name="Fudal I."/>
            <person name="Goodwin S.B."/>
            <person name="Gout L."/>
            <person name="Glaser N."/>
            <person name="Linglin J."/>
            <person name="Kema G.H.J."/>
            <person name="Lapalu N."/>
            <person name="Lawrence C.B."/>
            <person name="May K."/>
            <person name="Meyer M."/>
            <person name="Ollivier B."/>
            <person name="Poulain J."/>
            <person name="Schoch C.L."/>
            <person name="Simon A."/>
            <person name="Spatafora J.W."/>
            <person name="Stachowiak A."/>
            <person name="Turgeon B.G."/>
            <person name="Tyler B.M."/>
            <person name="Vincent D."/>
            <person name="Weissenbach J."/>
            <person name="Amselem J."/>
            <person name="Quesneville H."/>
            <person name="Oliver R.P."/>
            <person name="Wincker P."/>
            <person name="Balesdent M.-H."/>
            <person name="Howlett B.J."/>
        </authorList>
    </citation>
    <scope>NUCLEOTIDE SEQUENCE [LARGE SCALE GENOMIC DNA]</scope>
    <source>
        <strain evidence="9">JN3 / isolate v23.1.3 / race Av1-4-5-6-7-8</strain>
    </source>
</reference>
<dbReference type="PANTHER" id="PTHR21535">
    <property type="entry name" value="MAGNESIUM AND COBALT TRANSPORT PROTEIN/MITOCHONDRIAL IMPORT INNER MEMBRANE TRANSLOCASE SUBUNIT TIM8"/>
    <property type="match status" value="1"/>
</dbReference>
<feature type="transmembrane region" description="Helical" evidence="7">
    <location>
        <begin position="978"/>
        <end position="999"/>
    </location>
</feature>
<feature type="compositionally biased region" description="Polar residues" evidence="6">
    <location>
        <begin position="259"/>
        <end position="271"/>
    </location>
</feature>
<keyword evidence="4 7" id="KW-1133">Transmembrane helix</keyword>
<feature type="compositionally biased region" description="Low complexity" evidence="6">
    <location>
        <begin position="184"/>
        <end position="202"/>
    </location>
</feature>
<evidence type="ECO:0000256" key="7">
    <source>
        <dbReference type="SAM" id="Phobius"/>
    </source>
</evidence>
<evidence type="ECO:0000256" key="1">
    <source>
        <dbReference type="ARBA" id="ARBA00004141"/>
    </source>
</evidence>
<dbReference type="VEuPathDB" id="FungiDB:LEMA_P008070.1"/>
<dbReference type="InterPro" id="IPR045863">
    <property type="entry name" value="CorA_TM1_TM2"/>
</dbReference>
<dbReference type="Pfam" id="PF01544">
    <property type="entry name" value="CorA"/>
    <property type="match status" value="2"/>
</dbReference>
<feature type="compositionally biased region" description="Acidic residues" evidence="6">
    <location>
        <begin position="601"/>
        <end position="612"/>
    </location>
</feature>
<dbReference type="STRING" id="985895.E5AFN1"/>
<sequence length="1006" mass="112589">MTISKLLIRRGTRMHLWPSRGGEAIADTQVPQFVGTVCTVGSNYLKSTFSSVGNPKLQQGERADKAAIVYRALGPHLFRHSQSRPGWRSRRRRAMTVHGLVARHLKSVVLSRPVSPCLALSRPVSSTLSTPSPGLPTCALLSQQNSLGFSQLTAASRSQDQLIQHSWQSSMPSPSPARPVGPVASNGTPAGAASGAASGGPSHTEAAGLSSMPAKKKKHRAGKKRRNRRQSFAASGDLNTGDMSHERPSLADVAGHGNSRGSTSFYRSQNNLSTTSLESEALLDHREHPTIRTRRPSVPVTSIYQPRPSQANISSPQRLSAPKGQSAFGRSRLSHTPEANFSDGEANEEDDVDDRTPLIGTSQRDTRTSSSYGGTSAQSGAALGAAIFAQHHRSQTNLADYDVNNPPSVPTSPAFEAESGFDDVMLPTDLDNMSEPERSRDALIDMDGESIHGSPPTPGADLRRRMTTSALEDVCFPHETMSELGHEDYLNAPTTGEPTSRRRRRRWPDLEILESWAREEKEQRTMEGMRMRKVSEPLMVEGRLRPRQRVWHREASDAPYRFTYFNETFENTIHSQSISELLQPGQTFRNLFIPDPPLVEDTSDEETDEEENMQNMVRNGYSSRATTRSPSKAEGKGSSGEQTRSVTPRPMEAPKAKEEKQKHYGPRPAWWLDVMSPTETEMKVISKTFGIHPLTSEDILMQEQREKVELFKHYYFINYRTFEQDENSEDYLDPVNLYVVVFREGVISFHFSMTPHPANVRRRIRQLSDYLVLSPDWISYAIIDDITDAYAPMIQRIEEEVDDIDEAILRLHSSDDESDAEKEKVAYNYNNPHYEKPEAKSQQDSGRDMLRRVGECRKKVMSLYRLLGNKADVIKGFAKRCNEQWDIAPRNEIGMYLGDIQDHIVTMTGNLSHYENLLSRAHSNYLAQINIRMNERQEKTSDILGKLTVLGTIVLPMNVVTGVWGMNCLVPGQDIPTLTWFWCITGGLIGFGLMCFFIAKRVYGIV</sequence>
<dbReference type="GO" id="GO:0010961">
    <property type="term" value="P:intracellular magnesium ion homeostasis"/>
    <property type="evidence" value="ECO:0007669"/>
    <property type="project" value="TreeGrafter"/>
</dbReference>
<dbReference type="SUPFAM" id="SSF144083">
    <property type="entry name" value="Magnesium transport protein CorA, transmembrane region"/>
    <property type="match status" value="1"/>
</dbReference>
<dbReference type="Gene3D" id="1.20.58.340">
    <property type="entry name" value="Magnesium transport protein CorA, transmembrane region"/>
    <property type="match status" value="2"/>
</dbReference>
<feature type="compositionally biased region" description="Basic and acidic residues" evidence="6">
    <location>
        <begin position="652"/>
        <end position="662"/>
    </location>
</feature>
<dbReference type="GO" id="GO:0015095">
    <property type="term" value="F:magnesium ion transmembrane transporter activity"/>
    <property type="evidence" value="ECO:0007669"/>
    <property type="project" value="InterPro"/>
</dbReference>
<feature type="compositionally biased region" description="Polar residues" evidence="6">
    <location>
        <begin position="160"/>
        <end position="172"/>
    </location>
</feature>
<dbReference type="eggNOG" id="ENOG502QPTQ">
    <property type="taxonomic scope" value="Eukaryota"/>
</dbReference>
<feature type="compositionally biased region" description="Polar residues" evidence="6">
    <location>
        <begin position="299"/>
        <end position="318"/>
    </location>
</feature>
<feature type="region of interest" description="Disordered" evidence="6">
    <location>
        <begin position="588"/>
        <end position="662"/>
    </location>
</feature>
<feature type="compositionally biased region" description="Polar residues" evidence="6">
    <location>
        <begin position="359"/>
        <end position="377"/>
    </location>
</feature>
<evidence type="ECO:0000256" key="2">
    <source>
        <dbReference type="ARBA" id="ARBA00009765"/>
    </source>
</evidence>
<name>E5AFN1_LEPMJ</name>
<dbReference type="EMBL" id="FP929139">
    <property type="protein sequence ID" value="CBY02020.1"/>
    <property type="molecule type" value="Genomic_DNA"/>
</dbReference>
<dbReference type="FunFam" id="1.20.58.340:FF:000008">
    <property type="entry name" value="CorA family metal ion transporter"/>
    <property type="match status" value="1"/>
</dbReference>
<protein>
    <recommendedName>
        <fullName evidence="10">CorA family metal ion transporter</fullName>
    </recommendedName>
</protein>